<dbReference type="InterPro" id="IPR023195">
    <property type="entry name" value="Nict_dMeBzImd_PRibTrfase_N"/>
</dbReference>
<evidence type="ECO:0000256" key="6">
    <source>
        <dbReference type="ARBA" id="ARBA00022676"/>
    </source>
</evidence>
<evidence type="ECO:0000256" key="9">
    <source>
        <dbReference type="ARBA" id="ARBA00047340"/>
    </source>
</evidence>
<feature type="transmembrane region" description="Helical" evidence="11">
    <location>
        <begin position="275"/>
        <end position="293"/>
    </location>
</feature>
<dbReference type="HAMAP" id="MF_00719">
    <property type="entry name" value="CobS"/>
    <property type="match status" value="1"/>
</dbReference>
<keyword evidence="5" id="KW-0169">Cobalamin biosynthesis</keyword>
<feature type="compositionally biased region" description="Polar residues" evidence="10">
    <location>
        <begin position="1"/>
        <end position="26"/>
    </location>
</feature>
<dbReference type="InterPro" id="IPR036087">
    <property type="entry name" value="Nict_dMeBzImd_PRibTrfase_sf"/>
</dbReference>
<comment type="catalytic activity">
    <reaction evidence="9">
        <text>5,6-dimethylbenzimidazole + nicotinate beta-D-ribonucleotide = alpha-ribazole 5'-phosphate + nicotinate + H(+)</text>
        <dbReference type="Rhea" id="RHEA:11196"/>
        <dbReference type="ChEBI" id="CHEBI:15378"/>
        <dbReference type="ChEBI" id="CHEBI:15890"/>
        <dbReference type="ChEBI" id="CHEBI:32544"/>
        <dbReference type="ChEBI" id="CHEBI:57502"/>
        <dbReference type="ChEBI" id="CHEBI:57918"/>
        <dbReference type="EC" id="2.4.2.21"/>
    </reaction>
</comment>
<dbReference type="PANTHER" id="PTHR43463">
    <property type="entry name" value="NICOTINATE-NUCLEOTIDE--DIMETHYLBENZIMIDAZOLE PHOSPHORIBOSYLTRANSFERASE"/>
    <property type="match status" value="1"/>
</dbReference>
<dbReference type="InterPro" id="IPR003805">
    <property type="entry name" value="CobS"/>
</dbReference>
<evidence type="ECO:0000313" key="13">
    <source>
        <dbReference type="Proteomes" id="UP001530400"/>
    </source>
</evidence>
<evidence type="ECO:0000256" key="1">
    <source>
        <dbReference type="ARBA" id="ARBA00005049"/>
    </source>
</evidence>
<dbReference type="EMBL" id="JALLPJ020001135">
    <property type="protein sequence ID" value="KAL3775789.1"/>
    <property type="molecule type" value="Genomic_DNA"/>
</dbReference>
<organism evidence="12 13">
    <name type="scientific">Cyclotella atomus</name>
    <dbReference type="NCBI Taxonomy" id="382360"/>
    <lineage>
        <taxon>Eukaryota</taxon>
        <taxon>Sar</taxon>
        <taxon>Stramenopiles</taxon>
        <taxon>Ochrophyta</taxon>
        <taxon>Bacillariophyta</taxon>
        <taxon>Coscinodiscophyceae</taxon>
        <taxon>Thalassiosirophycidae</taxon>
        <taxon>Stephanodiscales</taxon>
        <taxon>Stephanodiscaceae</taxon>
        <taxon>Cyclotella</taxon>
    </lineage>
</organism>
<proteinExistence type="inferred from homology"/>
<name>A0ABD3NIR7_9STRA</name>
<comment type="similarity">
    <text evidence="2">Belongs to the CobT family.</text>
</comment>
<evidence type="ECO:0000256" key="7">
    <source>
        <dbReference type="ARBA" id="ARBA00022679"/>
    </source>
</evidence>
<gene>
    <name evidence="12" type="ORF">ACHAWO_003119</name>
</gene>
<dbReference type="AlphaFoldDB" id="A0ABD3NIR7"/>
<protein>
    <recommendedName>
        <fullName evidence="4">Nicotinate-nucleotide--dimethylbenzimidazole phosphoribosyltransferase</fullName>
        <ecNumber evidence="3">2.4.2.21</ecNumber>
    </recommendedName>
    <alternativeName>
        <fullName evidence="8">N(1)-alpha-phosphoribosyltransferase</fullName>
    </alternativeName>
</protein>
<keyword evidence="7" id="KW-0808">Transferase</keyword>
<reference evidence="12 13" key="1">
    <citation type="submission" date="2024-10" db="EMBL/GenBank/DDBJ databases">
        <title>Updated reference genomes for cyclostephanoid diatoms.</title>
        <authorList>
            <person name="Roberts W.R."/>
            <person name="Alverson A.J."/>
        </authorList>
    </citation>
    <scope>NUCLEOTIDE SEQUENCE [LARGE SCALE GENOMIC DNA]</scope>
    <source>
        <strain evidence="12 13">AJA010-31</strain>
    </source>
</reference>
<dbReference type="Pfam" id="PF02277">
    <property type="entry name" value="DBI_PRT"/>
    <property type="match status" value="1"/>
</dbReference>
<keyword evidence="11" id="KW-0472">Membrane</keyword>
<sequence>MAPNNGLANSKPKNGSKNQVEASTTILPKGTVEARGNGTVNSHEFITNQILDFIHGEGRFSFWAEVRGFFTVWMFVTRLPGPTWVDHHPGYLMRGMAYFPIAGTLIGIFVSAFYDLASLTLSLPFTIASIISEVTSLWITGCFHEDGLADSADGIGGGWTSEQILKIMSDTRLGTYGCAILLLYMIAKVELIATLGSSTWCVGNCEGGGPAVIATHTLARLVAPMMVRTRDYVDEQGPKYRFYSFFLHAKYLVSWSRVAFATVSSFVVAYTLYGAAMATYLIVAVMAMAFFSGRYAGEYLMLHRCHLTFVDSQQSLIFVNLIFPDYLLGGVMGDYLGATICVTEVYLLTIILLVGMYDEHQQMLTILGHILSDIIEKKTSFSDMVQSVKQNPEILSLVKFAVVMLFTIIWCSNVGLPPVFVRKTVAEKGSTDQIQIALVSGEQDSKKEEDTLEALLNDENNDFAQRYYAVRNYLDSLAKPVGSLGTLEDWAGRLAALQKTSRPTAHSVACLIFAADHGVAKAVTDGGMNCSAYPASVTEKVVIGLDNCLAGASVLAECNNVNLRVIDVGLAAHHEWAGDIVRCSEFKVSGGTKNFCKGNALTSEQVGQCVQAGRKETSRAIDELGCNVISFGEVGIGNTTTSAALIAALTDKDPVELCGSGASTSRDGVNPEVVKKKVSIVKEALKYHGAFTMKGQPYKALKSVGGAEIAAIVGGILEATERNVPVLIDGFICTTATMIACHINPMASRAILFATESTEKGQVIAVEEIAKIALGNGLPPLEGPALRMKLRMGEGTGALTAVPLLRSACAILSVGTLEQVLSLEPNEPSC</sequence>
<evidence type="ECO:0000256" key="5">
    <source>
        <dbReference type="ARBA" id="ARBA00022573"/>
    </source>
</evidence>
<evidence type="ECO:0000256" key="2">
    <source>
        <dbReference type="ARBA" id="ARBA00007110"/>
    </source>
</evidence>
<evidence type="ECO:0000256" key="10">
    <source>
        <dbReference type="SAM" id="MobiDB-lite"/>
    </source>
</evidence>
<dbReference type="PANTHER" id="PTHR43463:SF1">
    <property type="entry name" value="NICOTINATE-NUCLEOTIDE--DIMETHYLBENZIMIDAZOLE PHOSPHORIBOSYLTRANSFERASE"/>
    <property type="match status" value="1"/>
</dbReference>
<comment type="pathway">
    <text evidence="1">Nucleoside biosynthesis; alpha-ribazole biosynthesis; alpha-ribazole from 5,6-dimethylbenzimidazole: step 1/2.</text>
</comment>
<dbReference type="EC" id="2.4.2.21" evidence="3"/>
<keyword evidence="11" id="KW-0812">Transmembrane</keyword>
<keyword evidence="11" id="KW-1133">Transmembrane helix</keyword>
<dbReference type="Gene3D" id="3.40.50.10210">
    <property type="match status" value="1"/>
</dbReference>
<evidence type="ECO:0000256" key="4">
    <source>
        <dbReference type="ARBA" id="ARBA00015486"/>
    </source>
</evidence>
<dbReference type="CDD" id="cd02439">
    <property type="entry name" value="DMB-PRT_CobT"/>
    <property type="match status" value="1"/>
</dbReference>
<feature type="transmembrane region" description="Helical" evidence="11">
    <location>
        <begin position="335"/>
        <end position="357"/>
    </location>
</feature>
<keyword evidence="13" id="KW-1185">Reference proteome</keyword>
<dbReference type="Pfam" id="PF02654">
    <property type="entry name" value="CobS"/>
    <property type="match status" value="1"/>
</dbReference>
<dbReference type="InterPro" id="IPR003200">
    <property type="entry name" value="Nict_dMeBzImd_PRibTrfase"/>
</dbReference>
<dbReference type="Proteomes" id="UP001530400">
    <property type="component" value="Unassembled WGS sequence"/>
</dbReference>
<keyword evidence="6" id="KW-0328">Glycosyltransferase</keyword>
<dbReference type="SUPFAM" id="SSF52733">
    <property type="entry name" value="Nicotinate mononucleotide:5,6-dimethylbenzimidazole phosphoribosyltransferase (CobT)"/>
    <property type="match status" value="1"/>
</dbReference>
<comment type="caution">
    <text evidence="12">The sequence shown here is derived from an EMBL/GenBank/DDBJ whole genome shotgun (WGS) entry which is preliminary data.</text>
</comment>
<dbReference type="GO" id="GO:0008939">
    <property type="term" value="F:nicotinate-nucleotide-dimethylbenzimidazole phosphoribosyltransferase activity"/>
    <property type="evidence" value="ECO:0007669"/>
    <property type="project" value="UniProtKB-EC"/>
</dbReference>
<accession>A0ABD3NIR7</accession>
<feature type="region of interest" description="Disordered" evidence="10">
    <location>
        <begin position="1"/>
        <end position="28"/>
    </location>
</feature>
<feature type="transmembrane region" description="Helical" evidence="11">
    <location>
        <begin position="96"/>
        <end position="117"/>
    </location>
</feature>
<feature type="transmembrane region" description="Helical" evidence="11">
    <location>
        <begin position="394"/>
        <end position="416"/>
    </location>
</feature>
<evidence type="ECO:0000256" key="8">
    <source>
        <dbReference type="ARBA" id="ARBA00030686"/>
    </source>
</evidence>
<dbReference type="Gene3D" id="1.10.1610.10">
    <property type="match status" value="1"/>
</dbReference>
<evidence type="ECO:0000256" key="11">
    <source>
        <dbReference type="SAM" id="Phobius"/>
    </source>
</evidence>
<evidence type="ECO:0000313" key="12">
    <source>
        <dbReference type="EMBL" id="KAL3775789.1"/>
    </source>
</evidence>
<evidence type="ECO:0000256" key="3">
    <source>
        <dbReference type="ARBA" id="ARBA00011991"/>
    </source>
</evidence>